<accession>A0A382A420</accession>
<sequence>MADEAINSEKRYEVVTDKEGREYRRTIAHLPNYYRTDANDKFLSSTLDPLVQKGNLKRIDGYIGRLDAYTRDISDVYLQATTQKRTQYQLEPTVTISDIDTASTTPEDKIKFTATYDDFINQLRYFNAPIDNHDRLTKEKIYSWNPYVDLDKLINYREYYWLPNGPSAIAIKTIATGSTTEISVKNLTADGSTVSAYVFSTQEAKSNPSITLYRGNTYKFKVDALGHPFYLMTEPVSSGLASDGSTSILYNTGVTNNGADKGTVTFTVPTTAPDSLFYQCGNHSAMHGVVKIKTVTATTLINVAEDIIGAINYTTSSGVALSNGMKIKFEANVVNSTLHKDKSFYIEGVGSKITLTDIDNLITPESYATETTILYDSVGFDSRPYAKAFYRPDKHDYITIKRDSVDQNAWSRYNRWFHKAVIEATATANGSAVSLLEDDRAKRPIIEFDPNLKLYNYGHIAKKSVALVDDVTTDVFSSMVKQTGYYVDGVEVTDGMRVLFTADTDKLV</sequence>
<dbReference type="EMBL" id="UINC01023712">
    <property type="protein sequence ID" value="SVA95912.1"/>
    <property type="molecule type" value="Genomic_DNA"/>
</dbReference>
<protein>
    <submittedName>
        <fullName evidence="1">Uncharacterized protein</fullName>
    </submittedName>
</protein>
<reference evidence="1" key="1">
    <citation type="submission" date="2018-05" db="EMBL/GenBank/DDBJ databases">
        <authorList>
            <person name="Lanie J.A."/>
            <person name="Ng W.-L."/>
            <person name="Kazmierczak K.M."/>
            <person name="Andrzejewski T.M."/>
            <person name="Davidsen T.M."/>
            <person name="Wayne K.J."/>
            <person name="Tettelin H."/>
            <person name="Glass J.I."/>
            <person name="Rusch D."/>
            <person name="Podicherti R."/>
            <person name="Tsui H.-C.T."/>
            <person name="Winkler M.E."/>
        </authorList>
    </citation>
    <scope>NUCLEOTIDE SEQUENCE</scope>
</reference>
<evidence type="ECO:0000313" key="1">
    <source>
        <dbReference type="EMBL" id="SVA95912.1"/>
    </source>
</evidence>
<proteinExistence type="predicted"/>
<dbReference type="InterPro" id="IPR008972">
    <property type="entry name" value="Cupredoxin"/>
</dbReference>
<gene>
    <name evidence="1" type="ORF">METZ01_LOCUS148766</name>
</gene>
<organism evidence="1">
    <name type="scientific">marine metagenome</name>
    <dbReference type="NCBI Taxonomy" id="408172"/>
    <lineage>
        <taxon>unclassified sequences</taxon>
        <taxon>metagenomes</taxon>
        <taxon>ecological metagenomes</taxon>
    </lineage>
</organism>
<feature type="non-terminal residue" evidence="1">
    <location>
        <position position="508"/>
    </location>
</feature>
<dbReference type="AlphaFoldDB" id="A0A382A420"/>
<name>A0A382A420_9ZZZZ</name>
<dbReference type="SUPFAM" id="SSF49503">
    <property type="entry name" value="Cupredoxins"/>
    <property type="match status" value="1"/>
</dbReference>